<evidence type="ECO:0000256" key="6">
    <source>
        <dbReference type="ARBA" id="ARBA00022679"/>
    </source>
</evidence>
<comment type="pathway">
    <text evidence="2">Protein modification; protein glycosylation.</text>
</comment>
<dbReference type="eggNOG" id="KOG2246">
    <property type="taxonomic scope" value="Eukaryota"/>
</dbReference>
<dbReference type="InParanoid" id="A0A0R3P2Y3"/>
<dbReference type="EC" id="2.4.1.122" evidence="4"/>
<organism evidence="13 14">
    <name type="scientific">Drosophila pseudoobscura pseudoobscura</name>
    <name type="common">Fruit fly</name>
    <dbReference type="NCBI Taxonomy" id="46245"/>
    <lineage>
        <taxon>Eukaryota</taxon>
        <taxon>Metazoa</taxon>
        <taxon>Ecdysozoa</taxon>
        <taxon>Arthropoda</taxon>
        <taxon>Hexapoda</taxon>
        <taxon>Insecta</taxon>
        <taxon>Pterygota</taxon>
        <taxon>Neoptera</taxon>
        <taxon>Endopterygota</taxon>
        <taxon>Diptera</taxon>
        <taxon>Brachycera</taxon>
        <taxon>Muscomorpha</taxon>
        <taxon>Ephydroidea</taxon>
        <taxon>Drosophilidae</taxon>
        <taxon>Drosophila</taxon>
        <taxon>Sophophora</taxon>
    </lineage>
</organism>
<evidence type="ECO:0000256" key="7">
    <source>
        <dbReference type="ARBA" id="ARBA00022692"/>
    </source>
</evidence>
<sequence>MVRHFSTRRLFLGGKNKCAVLNSSLLLGVIFFLLFLLYQRDATTSTSTSDILATPPPRPRIVCVIVTFAYRHEYAAIHIQKTWARHCDHYLFVSDNVHVVLEPAVFQNIWDKWQRIRAHLKYTYMKHFHQGDWFLYANDDNYVFVENLRHMLQSYSPEELIYFGCKLRSSREGLVYMFDGSGIVLSAASLKRFVLEALTDENLCSSQNRGGEAAQELGRCLSNVNVVAGDSRDEWHRHRFLPFETSIHLGGQMNSSIELHRYFLERSYYPVTDMNLPVSLRSICFHLMSMPLAYNLFYFTQNVQIFGAPQEWDSENWGLENQNL</sequence>
<gene>
    <name evidence="14" type="primary">LOC6900337</name>
</gene>
<keyword evidence="9" id="KW-0735">Signal-anchor</keyword>
<evidence type="ECO:0000256" key="2">
    <source>
        <dbReference type="ARBA" id="ARBA00004922"/>
    </source>
</evidence>
<dbReference type="InterPro" id="IPR026050">
    <property type="entry name" value="C1GALT1/C1GALT1_chp1"/>
</dbReference>
<accession>A0A0R3P2Y3</accession>
<dbReference type="Gene3D" id="3.90.550.50">
    <property type="match status" value="1"/>
</dbReference>
<evidence type="ECO:0000256" key="3">
    <source>
        <dbReference type="ARBA" id="ARBA00006462"/>
    </source>
</evidence>
<evidence type="ECO:0000256" key="9">
    <source>
        <dbReference type="ARBA" id="ARBA00022968"/>
    </source>
</evidence>
<name>A0A0R3P2Y3_DROPS</name>
<reference evidence="14" key="1">
    <citation type="submission" date="2025-08" db="UniProtKB">
        <authorList>
            <consortium name="RefSeq"/>
        </authorList>
    </citation>
    <scope>IDENTIFICATION</scope>
    <source>
        <strain evidence="14">MV-25-SWS-2005</strain>
        <tissue evidence="14">Whole body</tissue>
    </source>
</reference>
<evidence type="ECO:0000256" key="4">
    <source>
        <dbReference type="ARBA" id="ARBA00012557"/>
    </source>
</evidence>
<dbReference type="GO" id="GO:0016263">
    <property type="term" value="F:glycoprotein-N-acetylgalactosamine 3-beta-galactosyltransferase activity"/>
    <property type="evidence" value="ECO:0007669"/>
    <property type="project" value="UniProtKB-EC"/>
</dbReference>
<accession>A0A6I8VJB8</accession>
<dbReference type="FunCoup" id="A0A0R3P2Y3">
    <property type="interactions" value="30"/>
</dbReference>
<comment type="similarity">
    <text evidence="3">Belongs to the glycosyltransferase 31 family. Beta3-Gal-T subfamily.</text>
</comment>
<keyword evidence="7" id="KW-0812">Transmembrane</keyword>
<evidence type="ECO:0000256" key="1">
    <source>
        <dbReference type="ARBA" id="ARBA00004606"/>
    </source>
</evidence>
<dbReference type="Proteomes" id="UP000001819">
    <property type="component" value="Chromosome X"/>
</dbReference>
<keyword evidence="6" id="KW-0808">Transferase</keyword>
<dbReference type="GO" id="GO:0016020">
    <property type="term" value="C:membrane"/>
    <property type="evidence" value="ECO:0007669"/>
    <property type="project" value="UniProtKB-SubCell"/>
</dbReference>
<proteinExistence type="inferred from homology"/>
<protein>
    <recommendedName>
        <fullName evidence="4">N-acetylgalactosaminide beta-1,3-galactosyltransferase</fullName>
        <ecNumber evidence="4">2.4.1.122</ecNumber>
    </recommendedName>
</protein>
<dbReference type="Pfam" id="PF02434">
    <property type="entry name" value="Fringe"/>
    <property type="match status" value="1"/>
</dbReference>
<dbReference type="PANTHER" id="PTHR23033">
    <property type="entry name" value="BETA1,3-GALACTOSYLTRANSFERASE"/>
    <property type="match status" value="1"/>
</dbReference>
<dbReference type="GO" id="GO:0000166">
    <property type="term" value="F:nucleotide binding"/>
    <property type="evidence" value="ECO:0007669"/>
    <property type="project" value="UniProtKB-KW"/>
</dbReference>
<keyword evidence="8" id="KW-0547">Nucleotide-binding</keyword>
<evidence type="ECO:0000313" key="14">
    <source>
        <dbReference type="RefSeq" id="XP_015042547.1"/>
    </source>
</evidence>
<keyword evidence="10" id="KW-1133">Transmembrane helix</keyword>
<feature type="domain" description="Fringe-like glycosyltransferase" evidence="12">
    <location>
        <begin position="79"/>
        <end position="167"/>
    </location>
</feature>
<keyword evidence="11" id="KW-0472">Membrane</keyword>
<evidence type="ECO:0000313" key="13">
    <source>
        <dbReference type="Proteomes" id="UP000001819"/>
    </source>
</evidence>
<evidence type="ECO:0000259" key="12">
    <source>
        <dbReference type="Pfam" id="PF02434"/>
    </source>
</evidence>
<keyword evidence="5" id="KW-0328">Glycosyltransferase</keyword>
<dbReference type="KEGG" id="dpo:6900337"/>
<keyword evidence="13" id="KW-1185">Reference proteome</keyword>
<dbReference type="AlphaFoldDB" id="A0A0R3P2Y3"/>
<dbReference type="PANTHER" id="PTHR23033:SF14">
    <property type="entry name" value="GLYCOPROTEIN-N-ACETYLGALACTOSAMINE 3-BETA-GALACTOSYLTRANSFERASE 1-RELATED"/>
    <property type="match status" value="1"/>
</dbReference>
<evidence type="ECO:0000256" key="8">
    <source>
        <dbReference type="ARBA" id="ARBA00022741"/>
    </source>
</evidence>
<evidence type="ECO:0000256" key="10">
    <source>
        <dbReference type="ARBA" id="ARBA00022989"/>
    </source>
</evidence>
<dbReference type="GeneID" id="6900337"/>
<dbReference type="Bgee" id="FBgn0245034">
    <property type="expression patterns" value="Expressed in adult organism"/>
</dbReference>
<evidence type="ECO:0000256" key="5">
    <source>
        <dbReference type="ARBA" id="ARBA00022676"/>
    </source>
</evidence>
<evidence type="ECO:0000256" key="11">
    <source>
        <dbReference type="ARBA" id="ARBA00023136"/>
    </source>
</evidence>
<comment type="subcellular location">
    <subcellularLocation>
        <location evidence="1">Membrane</location>
        <topology evidence="1">Single-pass type II membrane protein</topology>
    </subcellularLocation>
</comment>
<dbReference type="RefSeq" id="XP_015042547.1">
    <property type="nucleotide sequence ID" value="XM_015187061.2"/>
</dbReference>
<dbReference type="STRING" id="46245.A0A0R3P2Y3"/>
<dbReference type="InterPro" id="IPR003378">
    <property type="entry name" value="Fringe-like_glycosylTrfase"/>
</dbReference>